<dbReference type="Pfam" id="PF01494">
    <property type="entry name" value="FAD_binding_3"/>
    <property type="match status" value="1"/>
</dbReference>
<keyword evidence="1" id="KW-0560">Oxidoreductase</keyword>
<keyword evidence="5" id="KW-1185">Reference proteome</keyword>
<feature type="domain" description="FAD-binding" evidence="3">
    <location>
        <begin position="6"/>
        <end position="345"/>
    </location>
</feature>
<keyword evidence="2" id="KW-0503">Monooxygenase</keyword>
<dbReference type="Proteomes" id="UP000320239">
    <property type="component" value="Unassembled WGS sequence"/>
</dbReference>
<dbReference type="PANTHER" id="PTHR13789:SF309">
    <property type="entry name" value="PUTATIVE (AFU_ORTHOLOGUE AFUA_6G14510)-RELATED"/>
    <property type="match status" value="1"/>
</dbReference>
<evidence type="ECO:0000313" key="4">
    <source>
        <dbReference type="EMBL" id="TWG24556.1"/>
    </source>
</evidence>
<accession>A0A561WL09</accession>
<protein>
    <submittedName>
        <fullName evidence="4">2-polyprenyl-6-methoxyphenol hydroxylase-like FAD-dependent oxidoreductase</fullName>
    </submittedName>
</protein>
<name>A0A561WL09_ACTTI</name>
<dbReference type="OrthoDB" id="9782160at2"/>
<dbReference type="GO" id="GO:0004497">
    <property type="term" value="F:monooxygenase activity"/>
    <property type="evidence" value="ECO:0007669"/>
    <property type="project" value="UniProtKB-KW"/>
</dbReference>
<dbReference type="PANTHER" id="PTHR13789">
    <property type="entry name" value="MONOOXYGENASE"/>
    <property type="match status" value="1"/>
</dbReference>
<dbReference type="AlphaFoldDB" id="A0A561WL09"/>
<organism evidence="4 5">
    <name type="scientific">Actinoplanes teichomyceticus</name>
    <dbReference type="NCBI Taxonomy" id="1867"/>
    <lineage>
        <taxon>Bacteria</taxon>
        <taxon>Bacillati</taxon>
        <taxon>Actinomycetota</taxon>
        <taxon>Actinomycetes</taxon>
        <taxon>Micromonosporales</taxon>
        <taxon>Micromonosporaceae</taxon>
        <taxon>Actinoplanes</taxon>
    </lineage>
</organism>
<dbReference type="InterPro" id="IPR050493">
    <property type="entry name" value="FAD-dep_Monooxygenase_BioMet"/>
</dbReference>
<evidence type="ECO:0000256" key="2">
    <source>
        <dbReference type="ARBA" id="ARBA00023033"/>
    </source>
</evidence>
<evidence type="ECO:0000256" key="1">
    <source>
        <dbReference type="ARBA" id="ARBA00023002"/>
    </source>
</evidence>
<dbReference type="InterPro" id="IPR036188">
    <property type="entry name" value="FAD/NAD-bd_sf"/>
</dbReference>
<gene>
    <name evidence="4" type="ORF">FHX34_1021116</name>
</gene>
<dbReference type="Gene3D" id="3.50.50.60">
    <property type="entry name" value="FAD/NAD(P)-binding domain"/>
    <property type="match status" value="1"/>
</dbReference>
<dbReference type="RefSeq" id="WP_122977649.1">
    <property type="nucleotide sequence ID" value="NZ_BOMX01000163.1"/>
</dbReference>
<dbReference type="NCBIfam" id="NF005313">
    <property type="entry name" value="PRK06847.1"/>
    <property type="match status" value="1"/>
</dbReference>
<evidence type="ECO:0000313" key="5">
    <source>
        <dbReference type="Proteomes" id="UP000320239"/>
    </source>
</evidence>
<comment type="caution">
    <text evidence="4">The sequence shown here is derived from an EMBL/GenBank/DDBJ whole genome shotgun (WGS) entry which is preliminary data.</text>
</comment>
<dbReference type="PRINTS" id="PR00420">
    <property type="entry name" value="RNGMNOXGNASE"/>
</dbReference>
<reference evidence="4 5" key="1">
    <citation type="submission" date="2019-06" db="EMBL/GenBank/DDBJ databases">
        <title>Sequencing the genomes of 1000 actinobacteria strains.</title>
        <authorList>
            <person name="Klenk H.-P."/>
        </authorList>
    </citation>
    <scope>NUCLEOTIDE SEQUENCE [LARGE SCALE GENOMIC DNA]</scope>
    <source>
        <strain evidence="4 5">DSM 43866</strain>
    </source>
</reference>
<dbReference type="EMBL" id="VIWY01000002">
    <property type="protein sequence ID" value="TWG24556.1"/>
    <property type="molecule type" value="Genomic_DNA"/>
</dbReference>
<dbReference type="InterPro" id="IPR002938">
    <property type="entry name" value="FAD-bd"/>
</dbReference>
<proteinExistence type="predicted"/>
<dbReference type="SUPFAM" id="SSF51905">
    <property type="entry name" value="FAD/NAD(P)-binding domain"/>
    <property type="match status" value="1"/>
</dbReference>
<evidence type="ECO:0000259" key="3">
    <source>
        <dbReference type="Pfam" id="PF01494"/>
    </source>
</evidence>
<dbReference type="GO" id="GO:0071949">
    <property type="term" value="F:FAD binding"/>
    <property type="evidence" value="ECO:0007669"/>
    <property type="project" value="InterPro"/>
</dbReference>
<sequence>MPAVRNVLVVGAGTAGAAVAIRLAAGGVAVDLVDVRPDAGAHGSGITLQGNALRVLRELGVWERLRERGYGFDTLGLRAPDPHGTLLAEVTGIRTGGPDLPASFGTYRPVLARLLLERAEQAGARISFGATFTSMRPLGASVEVTLTDHRTEHYDLVIGADGMRSAVRRAIGIELTTHDVGIDIWRVVAPRPPSVRRTELIHGGPAYIAGYCPTGPDTLYAYLAEAPRRRGRLTPAQSLAVVRELAAGYHGPWDEIREGFTDPDGINFTRFRHHLLDGPWHRGRVAVIGDAAHTAPPTLAQGAAMSLEDAAVLGELLLSRPALDDRLWAEFTARRLERVRTVVDGSVQMCRWLLDGEQGDVPGLNHRIATLLAQPA</sequence>